<feature type="region of interest" description="Disordered" evidence="1">
    <location>
        <begin position="137"/>
        <end position="172"/>
    </location>
</feature>
<sequence length="416" mass="48311">MRNNFDQLPDESIGYDMSNLNESHDAVETLEQNNIPSSISPNVLEDDQIIHEVTEDYEVLNEPSANEEEDYEINGHDYLIQQRNDNINFLINMEQNSINSKQRMPFIFCQEKMFKLVNNMRDNIQVKDSQRSIMTQNQQLNSRRGKSQNNLQQNNRYQKPGVGVKNQLNNKKNSINSKQNIQNMITRQSTEASSSVISDTIQGLESRTNFVCQNQCNTHGIQIKKYLNKQNPFKFLLILAGRLRMHHFCMIGTRIPITAVAEDSFTSNKYSNKMRPYTQSSIRSKHNRAISNENTDFDPYSMNDPSTIYNDFSTQPLGTNNVLSKSLNNLNNNYSTLNRKLSRPSTTNSYQIHSSRPGTSNNHIKQNVRQQQNNWISPFERLKNPHFPYERLDRQKEFNPKEGFSYIVKCGKKSNE</sequence>
<evidence type="ECO:0000313" key="2">
    <source>
        <dbReference type="EMBL" id="CDW81960.1"/>
    </source>
</evidence>
<dbReference type="Proteomes" id="UP000039865">
    <property type="component" value="Unassembled WGS sequence"/>
</dbReference>
<gene>
    <name evidence="2" type="primary">Contig5736.g6134</name>
    <name evidence="2" type="ORF">STYLEM_10984</name>
</gene>
<dbReference type="EMBL" id="CCKQ01010445">
    <property type="protein sequence ID" value="CDW81960.1"/>
    <property type="molecule type" value="Genomic_DNA"/>
</dbReference>
<protein>
    <submittedName>
        <fullName evidence="2">Uncharacterized protein</fullName>
    </submittedName>
</protein>
<proteinExistence type="predicted"/>
<organism evidence="2 3">
    <name type="scientific">Stylonychia lemnae</name>
    <name type="common">Ciliate</name>
    <dbReference type="NCBI Taxonomy" id="5949"/>
    <lineage>
        <taxon>Eukaryota</taxon>
        <taxon>Sar</taxon>
        <taxon>Alveolata</taxon>
        <taxon>Ciliophora</taxon>
        <taxon>Intramacronucleata</taxon>
        <taxon>Spirotrichea</taxon>
        <taxon>Stichotrichia</taxon>
        <taxon>Sporadotrichida</taxon>
        <taxon>Oxytrichidae</taxon>
        <taxon>Stylonychinae</taxon>
        <taxon>Stylonychia</taxon>
    </lineage>
</organism>
<accession>A0A078AI72</accession>
<evidence type="ECO:0000313" key="3">
    <source>
        <dbReference type="Proteomes" id="UP000039865"/>
    </source>
</evidence>
<feature type="compositionally biased region" description="Polar residues" evidence="1">
    <location>
        <begin position="343"/>
        <end position="363"/>
    </location>
</feature>
<feature type="compositionally biased region" description="Polar residues" evidence="1">
    <location>
        <begin position="137"/>
        <end position="157"/>
    </location>
</feature>
<dbReference type="AlphaFoldDB" id="A0A078AI72"/>
<dbReference type="InParanoid" id="A0A078AI72"/>
<keyword evidence="3" id="KW-1185">Reference proteome</keyword>
<feature type="region of interest" description="Disordered" evidence="1">
    <location>
        <begin position="340"/>
        <end position="363"/>
    </location>
</feature>
<name>A0A078AI72_STYLE</name>
<reference evidence="2 3" key="1">
    <citation type="submission" date="2014-06" db="EMBL/GenBank/DDBJ databases">
        <authorList>
            <person name="Swart Estienne"/>
        </authorList>
    </citation>
    <scope>NUCLEOTIDE SEQUENCE [LARGE SCALE GENOMIC DNA]</scope>
    <source>
        <strain evidence="2 3">130c</strain>
    </source>
</reference>
<evidence type="ECO:0000256" key="1">
    <source>
        <dbReference type="SAM" id="MobiDB-lite"/>
    </source>
</evidence>